<proteinExistence type="predicted"/>
<sequence>MKTLTILSSLLLSCSLMAENDGKHVNQGFLKTAKEYDAKAERAANNDNAHNAAIFKKLAAIKREAAVSTNGYDWGEYHKLNGQLNLDHEKAKHEKKKNKPSGFEGAAQRYDQLSKKALDAGDSEKAATYARLAEIKREAQKAGGNYDWAEYHKLSGQLNHDNKKKPGQEKGKKPMHKEKMKEKVSTKTKMETKPTTQSTPTNYITSAQKHAALANKSNAAKDNFSAQIHTRLAAILIDAAAKQSENRVIDWTEYKELKELLGK</sequence>
<keyword evidence="2" id="KW-0732">Signal</keyword>
<comment type="caution">
    <text evidence="3">The sequence shown here is derived from an EMBL/GenBank/DDBJ whole genome shotgun (WGS) entry which is preliminary data.</text>
</comment>
<evidence type="ECO:0000256" key="1">
    <source>
        <dbReference type="SAM" id="MobiDB-lite"/>
    </source>
</evidence>
<dbReference type="EMBL" id="MQWA01000001">
    <property type="protein sequence ID" value="PQJ28673.1"/>
    <property type="molecule type" value="Genomic_DNA"/>
</dbReference>
<evidence type="ECO:0000313" key="4">
    <source>
        <dbReference type="Proteomes" id="UP000239907"/>
    </source>
</evidence>
<protein>
    <submittedName>
        <fullName evidence="3">Uncharacterized protein</fullName>
    </submittedName>
</protein>
<feature type="region of interest" description="Disordered" evidence="1">
    <location>
        <begin position="155"/>
        <end position="201"/>
    </location>
</feature>
<dbReference type="RefSeq" id="WP_105043173.1">
    <property type="nucleotide sequence ID" value="NZ_MQWA01000001.1"/>
</dbReference>
<dbReference type="OrthoDB" id="9856663at2"/>
<name>A0A2S7U3E4_9BACT</name>
<keyword evidence="4" id="KW-1185">Reference proteome</keyword>
<reference evidence="3 4" key="1">
    <citation type="submission" date="2016-12" db="EMBL/GenBank/DDBJ databases">
        <title>Study of bacterial adaptation to deep sea.</title>
        <authorList>
            <person name="Song J."/>
            <person name="Yoshizawa S."/>
            <person name="Kogure K."/>
        </authorList>
    </citation>
    <scope>NUCLEOTIDE SEQUENCE [LARGE SCALE GENOMIC DNA]</scope>
    <source>
        <strain evidence="3 4">SAORIC-165</strain>
    </source>
</reference>
<gene>
    <name evidence="3" type="ORF">BSZ32_09275</name>
</gene>
<feature type="chain" id="PRO_5015499599" evidence="2">
    <location>
        <begin position="19"/>
        <end position="263"/>
    </location>
</feature>
<organism evidence="3 4">
    <name type="scientific">Rubritalea profundi</name>
    <dbReference type="NCBI Taxonomy" id="1658618"/>
    <lineage>
        <taxon>Bacteria</taxon>
        <taxon>Pseudomonadati</taxon>
        <taxon>Verrucomicrobiota</taxon>
        <taxon>Verrucomicrobiia</taxon>
        <taxon>Verrucomicrobiales</taxon>
        <taxon>Rubritaleaceae</taxon>
        <taxon>Rubritalea</taxon>
    </lineage>
</organism>
<feature type="compositionally biased region" description="Basic and acidic residues" evidence="1">
    <location>
        <begin position="160"/>
        <end position="192"/>
    </location>
</feature>
<feature type="signal peptide" evidence="2">
    <location>
        <begin position="1"/>
        <end position="18"/>
    </location>
</feature>
<evidence type="ECO:0000313" key="3">
    <source>
        <dbReference type="EMBL" id="PQJ28673.1"/>
    </source>
</evidence>
<evidence type="ECO:0000256" key="2">
    <source>
        <dbReference type="SAM" id="SignalP"/>
    </source>
</evidence>
<dbReference type="Proteomes" id="UP000239907">
    <property type="component" value="Unassembled WGS sequence"/>
</dbReference>
<dbReference type="AlphaFoldDB" id="A0A2S7U3E4"/>
<accession>A0A2S7U3E4</accession>